<dbReference type="EMBL" id="JABCKI010000397">
    <property type="protein sequence ID" value="KAG5650632.1"/>
    <property type="molecule type" value="Genomic_DNA"/>
</dbReference>
<protein>
    <submittedName>
        <fullName evidence="3">Uncharacterized protein</fullName>
    </submittedName>
</protein>
<evidence type="ECO:0000313" key="3">
    <source>
        <dbReference type="EMBL" id="KAG5650632.1"/>
    </source>
</evidence>
<dbReference type="OrthoDB" id="3266026at2759"/>
<evidence type="ECO:0000256" key="1">
    <source>
        <dbReference type="SAM" id="Coils"/>
    </source>
</evidence>
<feature type="compositionally biased region" description="Basic residues" evidence="2">
    <location>
        <begin position="1"/>
        <end position="13"/>
    </location>
</feature>
<feature type="region of interest" description="Disordered" evidence="2">
    <location>
        <begin position="1"/>
        <end position="45"/>
    </location>
</feature>
<gene>
    <name evidence="3" type="ORF">H0H81_011529</name>
</gene>
<evidence type="ECO:0000313" key="4">
    <source>
        <dbReference type="Proteomes" id="UP000717328"/>
    </source>
</evidence>
<keyword evidence="4" id="KW-1185">Reference proteome</keyword>
<evidence type="ECO:0000256" key="2">
    <source>
        <dbReference type="SAM" id="MobiDB-lite"/>
    </source>
</evidence>
<sequence>MRFRGFKRRKKRKEPVEPAEPTKLAESAKPADPADPAEPAEPASATGADVFRTCLSALKKSSDAFPPLKSAAGAILSVWDVAERANRHRKKARRLASQCSDMLQSLPSTSLHQQHCDICKRMPSKIKGVLQNINAALEKLDGLERQLEEAYQAFQLVSTVCQLEGLTAIHEKSAKLQDQIKVNCDATLEIKDMVLDAQMANHDAILEIKDTVLDAQMANRDAILEMKDQFKVNHDAILEMKDTVLLVQMVRGIEIQCEM</sequence>
<comment type="caution">
    <text evidence="3">The sequence shown here is derived from an EMBL/GenBank/DDBJ whole genome shotgun (WGS) entry which is preliminary data.</text>
</comment>
<organism evidence="3 4">
    <name type="scientific">Sphagnurus paluster</name>
    <dbReference type="NCBI Taxonomy" id="117069"/>
    <lineage>
        <taxon>Eukaryota</taxon>
        <taxon>Fungi</taxon>
        <taxon>Dikarya</taxon>
        <taxon>Basidiomycota</taxon>
        <taxon>Agaricomycotina</taxon>
        <taxon>Agaricomycetes</taxon>
        <taxon>Agaricomycetidae</taxon>
        <taxon>Agaricales</taxon>
        <taxon>Tricholomatineae</taxon>
        <taxon>Lyophyllaceae</taxon>
        <taxon>Sphagnurus</taxon>
    </lineage>
</organism>
<dbReference type="AlphaFoldDB" id="A0A9P7GPB9"/>
<proteinExistence type="predicted"/>
<name>A0A9P7GPB9_9AGAR</name>
<dbReference type="Proteomes" id="UP000717328">
    <property type="component" value="Unassembled WGS sequence"/>
</dbReference>
<reference evidence="3" key="2">
    <citation type="submission" date="2021-10" db="EMBL/GenBank/DDBJ databases">
        <title>Phylogenomics reveals ancestral predisposition of the termite-cultivated fungus Termitomyces towards a domesticated lifestyle.</title>
        <authorList>
            <person name="Auxier B."/>
            <person name="Grum-Grzhimaylo A."/>
            <person name="Cardenas M.E."/>
            <person name="Lodge J.D."/>
            <person name="Laessoe T."/>
            <person name="Pedersen O."/>
            <person name="Smith M.E."/>
            <person name="Kuyper T.W."/>
            <person name="Franco-Molano E.A."/>
            <person name="Baroni T.J."/>
            <person name="Aanen D.K."/>
        </authorList>
    </citation>
    <scope>NUCLEOTIDE SEQUENCE</scope>
    <source>
        <strain evidence="3">D49</strain>
    </source>
</reference>
<accession>A0A9P7GPB9</accession>
<reference evidence="3" key="1">
    <citation type="submission" date="2021-02" db="EMBL/GenBank/DDBJ databases">
        <authorList>
            <person name="Nieuwenhuis M."/>
            <person name="Van De Peppel L.J.J."/>
        </authorList>
    </citation>
    <scope>NUCLEOTIDE SEQUENCE</scope>
    <source>
        <strain evidence="3">D49</strain>
    </source>
</reference>
<keyword evidence="1" id="KW-0175">Coiled coil</keyword>
<feature type="coiled-coil region" evidence="1">
    <location>
        <begin position="126"/>
        <end position="153"/>
    </location>
</feature>